<dbReference type="HOGENOM" id="CLU_022730_2_1_1"/>
<dbReference type="Gene3D" id="3.50.50.60">
    <property type="entry name" value="FAD/NAD(P)-binding domain"/>
    <property type="match status" value="1"/>
</dbReference>
<dbReference type="AlphaFoldDB" id="G2WQ59"/>
<name>G2WQ59_VERDV</name>
<dbReference type="PANTHER" id="PTHR13847">
    <property type="entry name" value="SARCOSINE DEHYDROGENASE-RELATED"/>
    <property type="match status" value="1"/>
</dbReference>
<sequence length="525" mass="56627">MGSVISAVFDAFKGIKAALSLLSALSTEFNAALNRAAKLPGLPNPKPTQPYWLNNPPFPELVGIGSPRLPETADVAVIGSGIAGAAIVRSLLHERRRRGTVSGSESGLPGDGKIVVFEARQLCSGATARNGGHIKPTAYEIFPRFRKMYGPERAAALTRFQLRHIDCLTELCASEGIDAAEAREVETADLYLDEETFRKTVEDLAELKEWVPEVDVEKFGANESVAGALSYRAGAIWAYRFAVSIWKRLLDDFPEQLFVETMTPVEAISTSPDELADFPYIVHTPRGTVHVRHVVHATNAFASHLVPGLRSKITGVRAHMSSQRPGELFPNCQGQRSWGVIYGGAFDYVTQRPSSPDEPQGDLMLGGGFSRSLKQGVDQVGLYDDGARIDALTVSHISGIFPAVFSPKWGKGASVENAWSGILGMTGDFLPFVGRLHSGLTGRKVASKKVRGLHGEWIAAGFSGEGMVWAWLSGTALGIMVDGCEEEELAAAPGRPKGKTVEWLPRELMVSSARMRSADISNLAS</sequence>
<dbReference type="SUPFAM" id="SSF51905">
    <property type="entry name" value="FAD/NAD(P)-binding domain"/>
    <property type="match status" value="1"/>
</dbReference>
<dbReference type="OrthoDB" id="429143at2759"/>
<dbReference type="InterPro" id="IPR036188">
    <property type="entry name" value="FAD/NAD-bd_sf"/>
</dbReference>
<organism evidence="2 3">
    <name type="scientific">Verticillium dahliae (strain VdLs.17 / ATCC MYA-4575 / FGSC 10137)</name>
    <name type="common">Verticillium wilt</name>
    <dbReference type="NCBI Taxonomy" id="498257"/>
    <lineage>
        <taxon>Eukaryota</taxon>
        <taxon>Fungi</taxon>
        <taxon>Dikarya</taxon>
        <taxon>Ascomycota</taxon>
        <taxon>Pezizomycotina</taxon>
        <taxon>Sordariomycetes</taxon>
        <taxon>Hypocreomycetidae</taxon>
        <taxon>Glomerellales</taxon>
        <taxon>Plectosphaerellaceae</taxon>
        <taxon>Verticillium</taxon>
    </lineage>
</organism>
<proteinExistence type="predicted"/>
<keyword evidence="3" id="KW-1185">Reference proteome</keyword>
<dbReference type="RefSeq" id="XP_009650173.1">
    <property type="nucleotide sequence ID" value="XM_009651878.1"/>
</dbReference>
<dbReference type="Proteomes" id="UP000001611">
    <property type="component" value="Chromosome 2"/>
</dbReference>
<feature type="domain" description="FAD dependent oxidoreductase" evidence="1">
    <location>
        <begin position="74"/>
        <end position="476"/>
    </location>
</feature>
<evidence type="ECO:0000259" key="1">
    <source>
        <dbReference type="Pfam" id="PF01266"/>
    </source>
</evidence>
<dbReference type="InterPro" id="IPR006076">
    <property type="entry name" value="FAD-dep_OxRdtase"/>
</dbReference>
<dbReference type="eggNOG" id="ENOG502QRBS">
    <property type="taxonomic scope" value="Eukaryota"/>
</dbReference>
<reference evidence="2 3" key="1">
    <citation type="submission" date="2008-03" db="EMBL/GenBank/DDBJ databases">
        <title>The Genome Sequence of Verticillium dahliae VdLs.17.</title>
        <authorList>
            <consortium name="The Broad Institute Genome Sequencing Platform"/>
            <person name="Ma L.-J.J."/>
            <person name="Klosterman S.J."/>
            <person name="Subbarao K."/>
            <person name="Dobinson K."/>
            <person name="Veronese P."/>
            <person name="Kang S."/>
            <person name="Gold S.E."/>
            <person name="Young S."/>
            <person name="Jaffe D."/>
            <person name="Gnerre S."/>
            <person name="Berlin A."/>
            <person name="Heiman D."/>
            <person name="Hepburn T."/>
            <person name="Sykes S."/>
            <person name="Alvarado L."/>
            <person name="Kodira C.D."/>
            <person name="Lander E."/>
            <person name="Galagan J."/>
            <person name="Nusbaum C."/>
            <person name="Birren B."/>
        </authorList>
    </citation>
    <scope>NUCLEOTIDE SEQUENCE [LARGE SCALE GENOMIC DNA]</scope>
    <source>
        <strain evidence="3">VdLs.17 / ATCC MYA-4575 / FGSC 10137</strain>
    </source>
</reference>
<dbReference type="Pfam" id="PF01266">
    <property type="entry name" value="DAO"/>
    <property type="match status" value="1"/>
</dbReference>
<dbReference type="GO" id="GO:0005737">
    <property type="term" value="C:cytoplasm"/>
    <property type="evidence" value="ECO:0007669"/>
    <property type="project" value="TreeGrafter"/>
</dbReference>
<evidence type="ECO:0000313" key="2">
    <source>
        <dbReference type="EMBL" id="EGY13819.1"/>
    </source>
</evidence>
<dbReference type="KEGG" id="vda:VDAG_00501"/>
<dbReference type="InParanoid" id="G2WQ59"/>
<protein>
    <recommendedName>
        <fullName evidence="1">FAD dependent oxidoreductase domain-containing protein</fullName>
    </recommendedName>
</protein>
<accession>G2WQ59</accession>
<dbReference type="STRING" id="498257.G2WQ59"/>
<dbReference type="GeneID" id="20701964"/>
<gene>
    <name evidence="2" type="ORF">VDAG_00501</name>
</gene>
<dbReference type="PANTHER" id="PTHR13847:SF213">
    <property type="entry name" value="DEPENDENT OXIDOREDUCTASE, PUTATIVE-RELATED"/>
    <property type="match status" value="1"/>
</dbReference>
<dbReference type="Gene3D" id="3.30.9.10">
    <property type="entry name" value="D-Amino Acid Oxidase, subunit A, domain 2"/>
    <property type="match status" value="1"/>
</dbReference>
<evidence type="ECO:0000313" key="3">
    <source>
        <dbReference type="Proteomes" id="UP000001611"/>
    </source>
</evidence>
<dbReference type="EMBL" id="DS572695">
    <property type="protein sequence ID" value="EGY13819.1"/>
    <property type="molecule type" value="Genomic_DNA"/>
</dbReference>
<dbReference type="OMA" id="WAWLCGT"/>